<comment type="caution">
    <text evidence="1">The sequence shown here is derived from an EMBL/GenBank/DDBJ whole genome shotgun (WGS) entry which is preliminary data.</text>
</comment>
<dbReference type="NCBIfam" id="TIGR04183">
    <property type="entry name" value="Por_Secre_tail"/>
    <property type="match status" value="1"/>
</dbReference>
<keyword evidence="2" id="KW-1185">Reference proteome</keyword>
<proteinExistence type="predicted"/>
<dbReference type="EMBL" id="JAUDCF010000001">
    <property type="protein sequence ID" value="MDM8144359.1"/>
    <property type="molecule type" value="Genomic_DNA"/>
</dbReference>
<dbReference type="InterPro" id="IPR026444">
    <property type="entry name" value="Secre_tail"/>
</dbReference>
<dbReference type="Proteomes" id="UP001228403">
    <property type="component" value="Unassembled WGS sequence"/>
</dbReference>
<sequence>MKQLEFYVSFIVILILTGNIVPMTAQNICCKDSHGNLVSPDSYLYPEETYHFMLNDQKNTDWKIFIRDEWGWHQVKSAENTESISTEINDPSYNWTRSYRYFNHTADTCYYKALIISENNGKSDSLQAKLAYLPPKPVIKELSIVYDGYDYTYHELINPYYSGKVYAKDAEGLYTYYTDYLSDYNSDDYDFWIIQEFTEHDNGLFTINHEVCSTFQRISFSGRNKYGRSVNSDTILISSLIKDPEILEDLNNLTNGIESPVINIKDLVDCHSGKITIKSHSCKYLYVYNLQGKAILNLKEPACGTEANLKKGIYIIKIFANNQCITKKIIL</sequence>
<evidence type="ECO:0000313" key="1">
    <source>
        <dbReference type="EMBL" id="MDM8144359.1"/>
    </source>
</evidence>
<name>A0ABT7U1G0_9BACE</name>
<protein>
    <submittedName>
        <fullName evidence="1">T9SS type A sorting domain-containing protein</fullName>
    </submittedName>
</protein>
<evidence type="ECO:0000313" key="2">
    <source>
        <dbReference type="Proteomes" id="UP001228403"/>
    </source>
</evidence>
<reference evidence="2" key="1">
    <citation type="submission" date="2023-07" db="EMBL/GenBank/DDBJ databases">
        <title>Identification and characterization of horizontal gene transfer across gut microbiota members of farm animals based on homology search.</title>
        <authorList>
            <person name="Schwarzerova J."/>
            <person name="Nykrynova M."/>
            <person name="Jureckova K."/>
            <person name="Cejkova D."/>
            <person name="Rychlik I."/>
        </authorList>
    </citation>
    <scope>NUCLEOTIDE SEQUENCE [LARGE SCALE GENOMIC DNA]</scope>
    <source>
        <strain evidence="2">ET4</strain>
    </source>
</reference>
<gene>
    <name evidence="1" type="ORF">QUW02_00170</name>
</gene>
<organism evidence="1 2">
    <name type="scientific">Bacteroides eggerthii</name>
    <dbReference type="NCBI Taxonomy" id="28111"/>
    <lineage>
        <taxon>Bacteria</taxon>
        <taxon>Pseudomonadati</taxon>
        <taxon>Bacteroidota</taxon>
        <taxon>Bacteroidia</taxon>
        <taxon>Bacteroidales</taxon>
        <taxon>Bacteroidaceae</taxon>
        <taxon>Bacteroides</taxon>
    </lineage>
</organism>
<accession>A0ABT7U1G0</accession>